<feature type="domain" description="FAD dependent oxidoreductase" evidence="2">
    <location>
        <begin position="259"/>
        <end position="499"/>
    </location>
</feature>
<dbReference type="RefSeq" id="XP_066708035.1">
    <property type="nucleotide sequence ID" value="XM_066866359.1"/>
</dbReference>
<feature type="domain" description="FAD dependent oxidoreductase" evidence="2">
    <location>
        <begin position="70"/>
        <end position="173"/>
    </location>
</feature>
<evidence type="ECO:0000259" key="2">
    <source>
        <dbReference type="Pfam" id="PF01266"/>
    </source>
</evidence>
<dbReference type="PANTHER" id="PTHR13847">
    <property type="entry name" value="SARCOSINE DEHYDROGENASE-RELATED"/>
    <property type="match status" value="1"/>
</dbReference>
<feature type="compositionally biased region" description="Polar residues" evidence="1">
    <location>
        <begin position="161"/>
        <end position="189"/>
    </location>
</feature>
<keyword evidence="4" id="KW-1185">Reference proteome</keyword>
<protein>
    <submittedName>
        <fullName evidence="3">FAD dependent oxidoreductase</fullName>
    </submittedName>
</protein>
<dbReference type="InterPro" id="IPR006076">
    <property type="entry name" value="FAD-dep_OxRdtase"/>
</dbReference>
<organism evidence="3 4">
    <name type="scientific">Apiospora phragmitis</name>
    <dbReference type="NCBI Taxonomy" id="2905665"/>
    <lineage>
        <taxon>Eukaryota</taxon>
        <taxon>Fungi</taxon>
        <taxon>Dikarya</taxon>
        <taxon>Ascomycota</taxon>
        <taxon>Pezizomycotina</taxon>
        <taxon>Sordariomycetes</taxon>
        <taxon>Xylariomycetidae</taxon>
        <taxon>Amphisphaeriales</taxon>
        <taxon>Apiosporaceae</taxon>
        <taxon>Apiospora</taxon>
    </lineage>
</organism>
<proteinExistence type="predicted"/>
<sequence>MCLSTSAASRSECQLRHAIAGSGELVQPPGQECRTKSASEEALWTLQKDPGSLDRFWTGYCSDFSWELLGRTTAYYLSRHPSFNPAFHRITLLEANSIAAGASGKAGGLLGLWAYPQCIVPLSYQLHADLAAEHGGAERWGYRTVGCGQVAATLKHKDLNGTRSRQQNGHSNGAQPINNTDSLSGSSSPVPKLENSDGIFGPLPGARQPDDDLGKEWEKLPKQDKAATQLLTKSVLPTDLDWVDSNLIKEYAEMGQPGFTETAQVHPFQFTTQIAALAEAKGVVIKTDARVTKISLTLGKTNVDSVQYLDGESGKLETIRSVSDVVVAAGPWSGKLIPNAKIEGLRVHSVIFGADVSPYAVFTNITLPMNWVPPHRAAQGQKRRHRCRVDPEIYARPGGEVYACGEPDSTIPLPEAADQAECDEAQCDDLIAYIGTVSSTLGSAPILAKQSCYIPRHMRFGEERSPLVGGTSVAGLWIAAGHTCWGIQNGPATGKLMSEYIFNGAPKSADIDELDPRQYKVGLS</sequence>
<reference evidence="3 4" key="1">
    <citation type="submission" date="2023-01" db="EMBL/GenBank/DDBJ databases">
        <title>Analysis of 21 Apiospora genomes using comparative genomics revels a genus with tremendous synthesis potential of carbohydrate active enzymes and secondary metabolites.</title>
        <authorList>
            <person name="Sorensen T."/>
        </authorList>
    </citation>
    <scope>NUCLEOTIDE SEQUENCE [LARGE SCALE GENOMIC DNA]</scope>
    <source>
        <strain evidence="3 4">CBS 135458</strain>
    </source>
</reference>
<dbReference type="Gene3D" id="3.50.50.60">
    <property type="entry name" value="FAD/NAD(P)-binding domain"/>
    <property type="match status" value="2"/>
</dbReference>
<dbReference type="InterPro" id="IPR036188">
    <property type="entry name" value="FAD/NAD-bd_sf"/>
</dbReference>
<accession>A0ABR1SV36</accession>
<evidence type="ECO:0000256" key="1">
    <source>
        <dbReference type="SAM" id="MobiDB-lite"/>
    </source>
</evidence>
<evidence type="ECO:0000313" key="4">
    <source>
        <dbReference type="Proteomes" id="UP001480595"/>
    </source>
</evidence>
<dbReference type="GeneID" id="92099422"/>
<comment type="caution">
    <text evidence="3">The sequence shown here is derived from an EMBL/GenBank/DDBJ whole genome shotgun (WGS) entry which is preliminary data.</text>
</comment>
<dbReference type="SUPFAM" id="SSF51905">
    <property type="entry name" value="FAD/NAD(P)-binding domain"/>
    <property type="match status" value="1"/>
</dbReference>
<dbReference type="EMBL" id="JAQQWL010000016">
    <property type="protein sequence ID" value="KAK8038183.1"/>
    <property type="molecule type" value="Genomic_DNA"/>
</dbReference>
<dbReference type="Pfam" id="PF01266">
    <property type="entry name" value="DAO"/>
    <property type="match status" value="2"/>
</dbReference>
<dbReference type="Gene3D" id="3.30.9.10">
    <property type="entry name" value="D-Amino Acid Oxidase, subunit A, domain 2"/>
    <property type="match status" value="2"/>
</dbReference>
<evidence type="ECO:0000313" key="3">
    <source>
        <dbReference type="EMBL" id="KAK8038183.1"/>
    </source>
</evidence>
<gene>
    <name evidence="3" type="ORF">PG994_014950</name>
</gene>
<dbReference type="Proteomes" id="UP001480595">
    <property type="component" value="Unassembled WGS sequence"/>
</dbReference>
<feature type="region of interest" description="Disordered" evidence="1">
    <location>
        <begin position="158"/>
        <end position="215"/>
    </location>
</feature>
<dbReference type="PANTHER" id="PTHR13847:SF150">
    <property type="entry name" value="OXIDOREDUCTASE TDA3-RELATED"/>
    <property type="match status" value="1"/>
</dbReference>
<name>A0ABR1SV36_9PEZI</name>